<dbReference type="OrthoDB" id="2126698at2759"/>
<dbReference type="InParanoid" id="F0XV91"/>
<gene>
    <name evidence="7" type="ORF">AURANDRAFT_60489</name>
</gene>
<dbReference type="GO" id="GO:0015297">
    <property type="term" value="F:antiporter activity"/>
    <property type="evidence" value="ECO:0007669"/>
    <property type="project" value="InterPro"/>
</dbReference>
<dbReference type="OMA" id="NSVDTFW"/>
<accession>F0XV91</accession>
<evidence type="ECO:0000313" key="7">
    <source>
        <dbReference type="EMBL" id="EGB12547.1"/>
    </source>
</evidence>
<feature type="transmembrane region" description="Helical" evidence="6">
    <location>
        <begin position="150"/>
        <end position="170"/>
    </location>
</feature>
<proteinExistence type="inferred from homology"/>
<comment type="similarity">
    <text evidence="2">Belongs to the multi antimicrobial extrusion (MATE) (TC 2.A.66.1) family.</text>
</comment>
<dbReference type="InterPro" id="IPR044644">
    <property type="entry name" value="DinF-like"/>
</dbReference>
<evidence type="ECO:0000256" key="5">
    <source>
        <dbReference type="ARBA" id="ARBA00023136"/>
    </source>
</evidence>
<feature type="transmembrane region" description="Helical" evidence="6">
    <location>
        <begin position="273"/>
        <end position="293"/>
    </location>
</feature>
<organism evidence="8">
    <name type="scientific">Aureococcus anophagefferens</name>
    <name type="common">Harmful bloom alga</name>
    <dbReference type="NCBI Taxonomy" id="44056"/>
    <lineage>
        <taxon>Eukaryota</taxon>
        <taxon>Sar</taxon>
        <taxon>Stramenopiles</taxon>
        <taxon>Ochrophyta</taxon>
        <taxon>Pelagophyceae</taxon>
        <taxon>Pelagomonadales</taxon>
        <taxon>Pelagomonadaceae</taxon>
        <taxon>Aureococcus</taxon>
    </lineage>
</organism>
<dbReference type="CDD" id="cd13136">
    <property type="entry name" value="MATE_DinF_like"/>
    <property type="match status" value="1"/>
</dbReference>
<evidence type="ECO:0000256" key="4">
    <source>
        <dbReference type="ARBA" id="ARBA00022989"/>
    </source>
</evidence>
<keyword evidence="5 6" id="KW-0472">Membrane</keyword>
<evidence type="ECO:0000256" key="3">
    <source>
        <dbReference type="ARBA" id="ARBA00022692"/>
    </source>
</evidence>
<feature type="transmembrane region" description="Helical" evidence="6">
    <location>
        <begin position="493"/>
        <end position="514"/>
    </location>
</feature>
<dbReference type="GeneID" id="20223035"/>
<sequence length="611" mass="62571">MAARGASAVAMPFNVGCGLAGGEWPAYRAKLDAFAARYAVSVKLYDRERASLGGGGPSGASRATRECVDCRRPLSAQEPAWKVRCYGCWKANTPALVASSQAFQSPKPQLRHLRPLQQQQQRAPRSAPALPASRLAEALSPRFSALDGRIAAVAVPAIFSLVVFPLVGMVDTFFVGRMGDAISLAGMGAANAAYSAVFFVLAVVPTLTAPKVARAKGRGDDEGLRRAVRDSLWVSGVTGLLGTICLCGFPVQFLEAIVLPQGAPAVQPAADYLRLRALGFLPALLSSTCFAAYRGLLDTRTPLRISLAYNALNAVLDPLLIFPAGLGVAGAALATAASELAGCLVYLELLSRRVGGPRLAKSFWRRAPTKKALAALATGGAAMQARQLALNGAFASAARATQAMDATGVQAAAYAISQQFWLLCGVALFALQSSAAALVPAALGDGSGAGDAARLADRCLAWGLYVGAALGALQVAALPLIRLFSPLPAVVDAATTPALLMALAQPVNGVAFVAEGVLLGLGRFGFLAAQTALGACAMLVGLRVADAKHAGLAGVVAAIFAFNLVQAVAALLHHLRLGPLAGRAADCAPAVGGGRAEQVCVVDDDDASATT</sequence>
<dbReference type="PANTHER" id="PTHR42893:SF46">
    <property type="entry name" value="PROTEIN DETOXIFICATION 44, CHLOROPLASTIC"/>
    <property type="match status" value="1"/>
</dbReference>
<feature type="transmembrane region" description="Helical" evidence="6">
    <location>
        <begin position="231"/>
        <end position="253"/>
    </location>
</feature>
<keyword evidence="3 6" id="KW-0812">Transmembrane</keyword>
<dbReference type="KEGG" id="aaf:AURANDRAFT_60489"/>
<dbReference type="GO" id="GO:0042910">
    <property type="term" value="F:xenobiotic transmembrane transporter activity"/>
    <property type="evidence" value="ECO:0007669"/>
    <property type="project" value="InterPro"/>
</dbReference>
<evidence type="ECO:0000313" key="8">
    <source>
        <dbReference type="Proteomes" id="UP000002729"/>
    </source>
</evidence>
<feature type="transmembrane region" description="Helical" evidence="6">
    <location>
        <begin position="190"/>
        <end position="210"/>
    </location>
</feature>
<dbReference type="NCBIfam" id="TIGR00797">
    <property type="entry name" value="matE"/>
    <property type="match status" value="1"/>
</dbReference>
<keyword evidence="8" id="KW-1185">Reference proteome</keyword>
<feature type="transmembrane region" description="Helical" evidence="6">
    <location>
        <begin position="420"/>
        <end position="442"/>
    </location>
</feature>
<feature type="transmembrane region" description="Helical" evidence="6">
    <location>
        <begin position="462"/>
        <end position="481"/>
    </location>
</feature>
<feature type="transmembrane region" description="Helical" evidence="6">
    <location>
        <begin position="526"/>
        <end position="545"/>
    </location>
</feature>
<evidence type="ECO:0008006" key="9">
    <source>
        <dbReference type="Google" id="ProtNLM"/>
    </source>
</evidence>
<name>F0XV91_AURAN</name>
<dbReference type="EMBL" id="GL833120">
    <property type="protein sequence ID" value="EGB12547.1"/>
    <property type="molecule type" value="Genomic_DNA"/>
</dbReference>
<dbReference type="AlphaFoldDB" id="F0XV91"/>
<dbReference type="eggNOG" id="KOG1347">
    <property type="taxonomic scope" value="Eukaryota"/>
</dbReference>
<reference evidence="7 8" key="1">
    <citation type="journal article" date="2011" name="Proc. Natl. Acad. Sci. U.S.A.">
        <title>Niche of harmful alga Aureococcus anophagefferens revealed through ecogenomics.</title>
        <authorList>
            <person name="Gobler C.J."/>
            <person name="Berry D.L."/>
            <person name="Dyhrman S.T."/>
            <person name="Wilhelm S.W."/>
            <person name="Salamov A."/>
            <person name="Lobanov A.V."/>
            <person name="Zhang Y."/>
            <person name="Collier J.L."/>
            <person name="Wurch L.L."/>
            <person name="Kustka A.B."/>
            <person name="Dill B.D."/>
            <person name="Shah M."/>
            <person name="VerBerkmoes N.C."/>
            <person name="Kuo A."/>
            <person name="Terry A."/>
            <person name="Pangilinan J."/>
            <person name="Lindquist E.A."/>
            <person name="Lucas S."/>
            <person name="Paulsen I.T."/>
            <person name="Hattenrath-Lehmann T.K."/>
            <person name="Talmage S.C."/>
            <person name="Walker E.A."/>
            <person name="Koch F."/>
            <person name="Burson A.M."/>
            <person name="Marcoval M.A."/>
            <person name="Tang Y.Z."/>
            <person name="Lecleir G.R."/>
            <person name="Coyne K.J."/>
            <person name="Berg G.M."/>
            <person name="Bertrand E.M."/>
            <person name="Saito M.A."/>
            <person name="Gladyshev V.N."/>
            <person name="Grigoriev I.V."/>
        </authorList>
    </citation>
    <scope>NUCLEOTIDE SEQUENCE [LARGE SCALE GENOMIC DNA]</scope>
    <source>
        <strain evidence="8">CCMP 1984</strain>
    </source>
</reference>
<comment type="subcellular location">
    <subcellularLocation>
        <location evidence="1">Membrane</location>
        <topology evidence="1">Multi-pass membrane protein</topology>
    </subcellularLocation>
</comment>
<dbReference type="Pfam" id="PF01554">
    <property type="entry name" value="MatE"/>
    <property type="match status" value="2"/>
</dbReference>
<dbReference type="InterPro" id="IPR002528">
    <property type="entry name" value="MATE_fam"/>
</dbReference>
<dbReference type="Proteomes" id="UP000002729">
    <property type="component" value="Unassembled WGS sequence"/>
</dbReference>
<evidence type="ECO:0000256" key="2">
    <source>
        <dbReference type="ARBA" id="ARBA00010199"/>
    </source>
</evidence>
<dbReference type="GO" id="GO:0016020">
    <property type="term" value="C:membrane"/>
    <property type="evidence" value="ECO:0007669"/>
    <property type="project" value="UniProtKB-SubCell"/>
</dbReference>
<dbReference type="RefSeq" id="XP_009032219.1">
    <property type="nucleotide sequence ID" value="XM_009033971.1"/>
</dbReference>
<evidence type="ECO:0000256" key="6">
    <source>
        <dbReference type="SAM" id="Phobius"/>
    </source>
</evidence>
<evidence type="ECO:0000256" key="1">
    <source>
        <dbReference type="ARBA" id="ARBA00004141"/>
    </source>
</evidence>
<keyword evidence="4 6" id="KW-1133">Transmembrane helix</keyword>
<feature type="transmembrane region" description="Helical" evidence="6">
    <location>
        <begin position="552"/>
        <end position="572"/>
    </location>
</feature>
<dbReference type="PANTHER" id="PTHR42893">
    <property type="entry name" value="PROTEIN DETOXIFICATION 44, CHLOROPLASTIC-RELATED"/>
    <property type="match status" value="1"/>
</dbReference>
<protein>
    <recommendedName>
        <fullName evidence="9">Multidrug and toxic compound extrusion protein</fullName>
    </recommendedName>
</protein>